<evidence type="ECO:0000313" key="2">
    <source>
        <dbReference type="Proteomes" id="UP000053097"/>
    </source>
</evidence>
<keyword evidence="2" id="KW-1185">Reference proteome</keyword>
<dbReference type="Proteomes" id="UP000053097">
    <property type="component" value="Unassembled WGS sequence"/>
</dbReference>
<sequence>MQDTRPLLFLRDRNLPVLPSRHNALSARPCPGQWLSMDYVAPKKLTIDNVIYVVSRTI</sequence>
<reference evidence="1 2" key="1">
    <citation type="journal article" date="2014" name="Curr. Biol.">
        <title>The genome of the clonal raider ant Cerapachys biroi.</title>
        <authorList>
            <person name="Oxley P.R."/>
            <person name="Ji L."/>
            <person name="Fetter-Pruneda I."/>
            <person name="McKenzie S.K."/>
            <person name="Li C."/>
            <person name="Hu H."/>
            <person name="Zhang G."/>
            <person name="Kronauer D.J."/>
        </authorList>
    </citation>
    <scope>NUCLEOTIDE SEQUENCE [LARGE SCALE GENOMIC DNA]</scope>
</reference>
<protein>
    <submittedName>
        <fullName evidence="1">Uncharacterized protein</fullName>
    </submittedName>
</protein>
<dbReference type="AlphaFoldDB" id="A0A026WQ23"/>
<proteinExistence type="predicted"/>
<gene>
    <name evidence="1" type="ORF">X777_01454</name>
</gene>
<evidence type="ECO:0000313" key="1">
    <source>
        <dbReference type="EMBL" id="EZA58073.1"/>
    </source>
</evidence>
<dbReference type="EMBL" id="KK107135">
    <property type="protein sequence ID" value="EZA58073.1"/>
    <property type="molecule type" value="Genomic_DNA"/>
</dbReference>
<name>A0A026WQ23_OOCBI</name>
<accession>A0A026WQ23</accession>
<organism evidence="1 2">
    <name type="scientific">Ooceraea biroi</name>
    <name type="common">Clonal raider ant</name>
    <name type="synonym">Cerapachys biroi</name>
    <dbReference type="NCBI Taxonomy" id="2015173"/>
    <lineage>
        <taxon>Eukaryota</taxon>
        <taxon>Metazoa</taxon>
        <taxon>Ecdysozoa</taxon>
        <taxon>Arthropoda</taxon>
        <taxon>Hexapoda</taxon>
        <taxon>Insecta</taxon>
        <taxon>Pterygota</taxon>
        <taxon>Neoptera</taxon>
        <taxon>Endopterygota</taxon>
        <taxon>Hymenoptera</taxon>
        <taxon>Apocrita</taxon>
        <taxon>Aculeata</taxon>
        <taxon>Formicoidea</taxon>
        <taxon>Formicidae</taxon>
        <taxon>Dorylinae</taxon>
        <taxon>Ooceraea</taxon>
    </lineage>
</organism>